<name>A0A7W3VRC4_9PSEU</name>
<reference evidence="4 5" key="1">
    <citation type="submission" date="2020-08" db="EMBL/GenBank/DDBJ databases">
        <title>Amycolatopsis sp. nov. DR6-1 isolated from Dendrobium heterocarpum.</title>
        <authorList>
            <person name="Tedsree N."/>
            <person name="Kuncharoen N."/>
            <person name="Likhitwitayawuid K."/>
            <person name="Tanasupawat S."/>
        </authorList>
    </citation>
    <scope>NUCLEOTIDE SEQUENCE [LARGE SCALE GENOMIC DNA]</scope>
    <source>
        <strain evidence="4 5">DR6-1</strain>
    </source>
</reference>
<organism evidence="4 5">
    <name type="scientific">Amycolatopsis dendrobii</name>
    <dbReference type="NCBI Taxonomy" id="2760662"/>
    <lineage>
        <taxon>Bacteria</taxon>
        <taxon>Bacillati</taxon>
        <taxon>Actinomycetota</taxon>
        <taxon>Actinomycetes</taxon>
        <taxon>Pseudonocardiales</taxon>
        <taxon>Pseudonocardiaceae</taxon>
        <taxon>Amycolatopsis</taxon>
    </lineage>
</organism>
<feature type="transmembrane region" description="Helical" evidence="2">
    <location>
        <begin position="424"/>
        <end position="440"/>
    </location>
</feature>
<evidence type="ECO:0000256" key="1">
    <source>
        <dbReference type="SAM" id="MobiDB-lite"/>
    </source>
</evidence>
<dbReference type="GO" id="GO:0006508">
    <property type="term" value="P:proteolysis"/>
    <property type="evidence" value="ECO:0007669"/>
    <property type="project" value="InterPro"/>
</dbReference>
<dbReference type="Gene3D" id="3.40.630.10">
    <property type="entry name" value="Zn peptidases"/>
    <property type="match status" value="1"/>
</dbReference>
<proteinExistence type="predicted"/>
<evidence type="ECO:0000313" key="5">
    <source>
        <dbReference type="Proteomes" id="UP000526734"/>
    </source>
</evidence>
<feature type="transmembrane region" description="Helical" evidence="2">
    <location>
        <begin position="475"/>
        <end position="493"/>
    </location>
</feature>
<dbReference type="Pfam" id="PF04389">
    <property type="entry name" value="Peptidase_M28"/>
    <property type="match status" value="1"/>
</dbReference>
<keyword evidence="5" id="KW-1185">Reference proteome</keyword>
<evidence type="ECO:0000313" key="4">
    <source>
        <dbReference type="EMBL" id="MBB1151764.1"/>
    </source>
</evidence>
<gene>
    <name evidence="4" type="ORF">H4281_01325</name>
</gene>
<feature type="transmembrane region" description="Helical" evidence="2">
    <location>
        <begin position="528"/>
        <end position="550"/>
    </location>
</feature>
<dbReference type="InterPro" id="IPR007484">
    <property type="entry name" value="Peptidase_M28"/>
</dbReference>
<keyword evidence="2" id="KW-1133">Transmembrane helix</keyword>
<dbReference type="PANTHER" id="PTHR12147">
    <property type="entry name" value="METALLOPEPTIDASE M28 FAMILY MEMBER"/>
    <property type="match status" value="1"/>
</dbReference>
<dbReference type="SUPFAM" id="SSF53187">
    <property type="entry name" value="Zn-dependent exopeptidases"/>
    <property type="match status" value="1"/>
</dbReference>
<dbReference type="RefSeq" id="WP_182889005.1">
    <property type="nucleotide sequence ID" value="NZ_JACGZW010000001.1"/>
</dbReference>
<dbReference type="EMBL" id="JACGZW010000001">
    <property type="protein sequence ID" value="MBB1151764.1"/>
    <property type="molecule type" value="Genomic_DNA"/>
</dbReference>
<keyword evidence="2" id="KW-0472">Membrane</keyword>
<dbReference type="InterPro" id="IPR045175">
    <property type="entry name" value="M28_fam"/>
</dbReference>
<comment type="caution">
    <text evidence="4">The sequence shown here is derived from an EMBL/GenBank/DDBJ whole genome shotgun (WGS) entry which is preliminary data.</text>
</comment>
<keyword evidence="2" id="KW-0812">Transmembrane</keyword>
<evidence type="ECO:0000259" key="3">
    <source>
        <dbReference type="Pfam" id="PF04389"/>
    </source>
</evidence>
<feature type="transmembrane region" description="Helical" evidence="2">
    <location>
        <begin position="345"/>
        <end position="364"/>
    </location>
</feature>
<feature type="transmembrane region" description="Helical" evidence="2">
    <location>
        <begin position="557"/>
        <end position="578"/>
    </location>
</feature>
<protein>
    <submittedName>
        <fullName evidence="4">M20/M25/M40 family metallo-hydrolase</fullName>
    </submittedName>
</protein>
<keyword evidence="4" id="KW-0378">Hydrolase</keyword>
<dbReference type="AlphaFoldDB" id="A0A7W3VRC4"/>
<feature type="transmembrane region" description="Helical" evidence="2">
    <location>
        <begin position="376"/>
        <end position="404"/>
    </location>
</feature>
<evidence type="ECO:0000256" key="2">
    <source>
        <dbReference type="SAM" id="Phobius"/>
    </source>
</evidence>
<dbReference type="GO" id="GO:0008235">
    <property type="term" value="F:metalloexopeptidase activity"/>
    <property type="evidence" value="ECO:0007669"/>
    <property type="project" value="InterPro"/>
</dbReference>
<feature type="transmembrane region" description="Helical" evidence="2">
    <location>
        <begin position="452"/>
        <end position="469"/>
    </location>
</feature>
<dbReference type="PANTHER" id="PTHR12147:SF26">
    <property type="entry name" value="PEPTIDASE M28 DOMAIN-CONTAINING PROTEIN"/>
    <property type="match status" value="1"/>
</dbReference>
<accession>A0A7W3VRC4</accession>
<dbReference type="Proteomes" id="UP000526734">
    <property type="component" value="Unassembled WGS sequence"/>
</dbReference>
<feature type="transmembrane region" description="Helical" evidence="2">
    <location>
        <begin position="500"/>
        <end position="522"/>
    </location>
</feature>
<sequence length="780" mass="79575">MNADTSLAAALTAEPDPPGRRSTPWAALSAVLLVLAAVTGVVAARQSPDPAPADAPATAFSAGRAMAHVDAVAGAPRPTGSARLEKARQYLVAALRGLGLNPQTVTRTACRDQPDAEATCGRVTDLHALIPGAQHGGTVVLVCHYDSNPGGPGAADDGFGVATLLETARALRAGPPQENDVMLLFTDGEEAGLLGSRAALDAGLLPDPAHSVVLNLEARGVSGPAVMFESSASNSAVVSALRDDTADAASLSSLVYGLLGSDTDFSEFRAAGRSGMGFAVVGGSARYDTALDSIANADPSGLQDLGNAILAATRNLAAANLSATVDDGPATYFPVFGRLVVYPEFVDLVAAILALAVLVTALALGRRRRTVRLSAVLAGGGGLAATVVVAGGLGLALWELILLVRPDYVGFLSGNPFRADLPDVGAAVIAVAVAVVWWLVARRRVEPLETSLAVTAVLAVAGVAAAVLIPGASYLLVWPGLGGAAASLAAVLAPDTRWHALFWALPAAVAVVLVLPVALLLFPVTGLAMVAAPMVLLALLAAAVVAGLAAPRMRRRTVAATAAVLVLAGLALTGTGLARDTVDAAHPKELSMIYGLDADTGQANWLSPYPAAEPFVDHYVGQDSRGWTDRYPLLLAPAYRSGKAAFVSVAAPAVDRLASTPLAEGRVLQLRLHSTRPDATALAVYVDTAATPVVRAEVEGRPVRGGINHDASYGWGWGATFVGGEADLRLTVAGNRPVRLRVLAQTPGLPSAAMDLPMPDTVAGASFPSIQTLAARTVTY</sequence>
<feature type="domain" description="Peptidase M28" evidence="3">
    <location>
        <begin position="127"/>
        <end position="312"/>
    </location>
</feature>
<feature type="region of interest" description="Disordered" evidence="1">
    <location>
        <begin position="1"/>
        <end position="22"/>
    </location>
</feature>